<keyword evidence="2" id="KW-1185">Reference proteome</keyword>
<organism evidence="1 2">
    <name type="scientific">Taxus chinensis</name>
    <name type="common">Chinese yew</name>
    <name type="synonym">Taxus wallichiana var. chinensis</name>
    <dbReference type="NCBI Taxonomy" id="29808"/>
    <lineage>
        <taxon>Eukaryota</taxon>
        <taxon>Viridiplantae</taxon>
        <taxon>Streptophyta</taxon>
        <taxon>Embryophyta</taxon>
        <taxon>Tracheophyta</taxon>
        <taxon>Spermatophyta</taxon>
        <taxon>Pinopsida</taxon>
        <taxon>Pinidae</taxon>
        <taxon>Conifers II</taxon>
        <taxon>Cupressales</taxon>
        <taxon>Taxaceae</taxon>
        <taxon>Taxus</taxon>
    </lineage>
</organism>
<protein>
    <submittedName>
        <fullName evidence="1">Uncharacterized protein</fullName>
    </submittedName>
</protein>
<gene>
    <name evidence="1" type="ORF">KI387_005876</name>
</gene>
<dbReference type="AlphaFoldDB" id="A0AA38LHY8"/>
<dbReference type="Proteomes" id="UP000824469">
    <property type="component" value="Unassembled WGS sequence"/>
</dbReference>
<proteinExistence type="predicted"/>
<comment type="caution">
    <text evidence="1">The sequence shown here is derived from an EMBL/GenBank/DDBJ whole genome shotgun (WGS) entry which is preliminary data.</text>
</comment>
<sequence length="106" mass="11814">MLPLWTLVAVMGSKCPDQGLVRVANSVNNIFIVTLGPNWLPHDTIDEGDNPTRAFKYSLGILSYLLLVKNGQELLCYKYIDQSLRLPTGIHIEAGCTRHVNLFLST</sequence>
<name>A0AA38LHY8_TAXCH</name>
<evidence type="ECO:0000313" key="2">
    <source>
        <dbReference type="Proteomes" id="UP000824469"/>
    </source>
</evidence>
<reference evidence="1 2" key="1">
    <citation type="journal article" date="2021" name="Nat. Plants">
        <title>The Taxus genome provides insights into paclitaxel biosynthesis.</title>
        <authorList>
            <person name="Xiong X."/>
            <person name="Gou J."/>
            <person name="Liao Q."/>
            <person name="Li Y."/>
            <person name="Zhou Q."/>
            <person name="Bi G."/>
            <person name="Li C."/>
            <person name="Du R."/>
            <person name="Wang X."/>
            <person name="Sun T."/>
            <person name="Guo L."/>
            <person name="Liang H."/>
            <person name="Lu P."/>
            <person name="Wu Y."/>
            <person name="Zhang Z."/>
            <person name="Ro D.K."/>
            <person name="Shang Y."/>
            <person name="Huang S."/>
            <person name="Yan J."/>
        </authorList>
    </citation>
    <scope>NUCLEOTIDE SEQUENCE [LARGE SCALE GENOMIC DNA]</scope>
    <source>
        <strain evidence="1">Ta-2019</strain>
    </source>
</reference>
<accession>A0AA38LHY8</accession>
<feature type="non-terminal residue" evidence="1">
    <location>
        <position position="1"/>
    </location>
</feature>
<dbReference type="EMBL" id="JAHRHJ020000002">
    <property type="protein sequence ID" value="KAH9325698.1"/>
    <property type="molecule type" value="Genomic_DNA"/>
</dbReference>
<evidence type="ECO:0000313" key="1">
    <source>
        <dbReference type="EMBL" id="KAH9325698.1"/>
    </source>
</evidence>